<name>A0A0A1IU35_9CAUD</name>
<protein>
    <recommendedName>
        <fullName evidence="2">Dit-like phage tail protein N-terminal domain-containing protein</fullName>
    </recommendedName>
</protein>
<evidence type="ECO:0000259" key="2">
    <source>
        <dbReference type="Pfam" id="PF21821"/>
    </source>
</evidence>
<dbReference type="KEGG" id="vg:40100343"/>
<evidence type="ECO:0000313" key="4">
    <source>
        <dbReference type="Proteomes" id="UP000030231"/>
    </source>
</evidence>
<dbReference type="GeneID" id="40100343"/>
<dbReference type="EMBL" id="LN610572">
    <property type="protein sequence ID" value="CEF88998.1"/>
    <property type="molecule type" value="Genomic_DNA"/>
</dbReference>
<dbReference type="Proteomes" id="UP000030231">
    <property type="component" value="Genome"/>
</dbReference>
<dbReference type="Pfam" id="PF21821">
    <property type="entry name" value="Dit_like"/>
    <property type="match status" value="1"/>
</dbReference>
<feature type="region of interest" description="Disordered" evidence="1">
    <location>
        <begin position="208"/>
        <end position="253"/>
    </location>
</feature>
<proteinExistence type="predicted"/>
<keyword evidence="4" id="KW-1185">Reference proteome</keyword>
<dbReference type="RefSeq" id="YP_009623475.1">
    <property type="nucleotide sequence ID" value="NC_042113.1"/>
</dbReference>
<reference evidence="3 4" key="1">
    <citation type="journal article" date="2015" name="PLoS ONE">
        <title>Investigation of a Large Collection of Pseudomonas aeruginosa Bacteriophages Collected from a Single Environmental Source in Abidjan, Cote d'Ivoire.</title>
        <authorList>
            <person name="Essoh C."/>
            <person name="Latino L."/>
            <person name="Midoux C."/>
            <person name="Blouin Y."/>
            <person name="Loukou G."/>
            <person name="Nguetta S.P."/>
            <person name="Lathro S."/>
            <person name="Cablanmian A."/>
            <person name="Kouassi A.K."/>
            <person name="Vergnaud G."/>
            <person name="Pourcel C."/>
        </authorList>
    </citation>
    <scope>NUCLEOTIDE SEQUENCE [LARGE SCALE GENOMIC DNA]</scope>
    <source>
        <strain evidence="3">Ab02</strain>
    </source>
</reference>
<organism evidence="3 4">
    <name type="scientific">Pseudomonas phage vB_PaeM_C2-10_Ab02</name>
    <dbReference type="NCBI Taxonomy" id="1548900"/>
    <lineage>
        <taxon>Viruses</taxon>
        <taxon>Duplodnaviria</taxon>
        <taxon>Heunggongvirae</taxon>
        <taxon>Uroviricota</taxon>
        <taxon>Caudoviricetes</taxon>
        <taxon>Vandenendeviridae</taxon>
        <taxon>Skurskavirinae</taxon>
        <taxon>Pakpunavirus</taxon>
        <taxon>Pakpunavirus CAb02</taxon>
    </lineage>
</organism>
<evidence type="ECO:0000256" key="1">
    <source>
        <dbReference type="SAM" id="MobiDB-lite"/>
    </source>
</evidence>
<dbReference type="InterPro" id="IPR048494">
    <property type="entry name" value="Dit-like_N"/>
</dbReference>
<accession>A0A0A1IU35</accession>
<sequence>MTIAIKRENGDLIWFDAVTEFGRQYRGSVSSNPIETGGKITDHITTENPVFTLTAVVSDADFNLNRPVINDNEAQTYKINNKEFVNTQPVSVPAVITTSRFDPSRIFPEVITQFIPPEIPSATVLPQKGDKVAYDIERQLIDMQRNAEVFSLLDFRDGIIWDQIERCIFTDLSFTENAETGSSLQPRMTIEAVTFTDTRYVEVRVNKGRKTAKKEKRDTKEGDTGASNATSQDSPTFKRSQMKEAQIRTQVAR</sequence>
<feature type="compositionally biased region" description="Polar residues" evidence="1">
    <location>
        <begin position="225"/>
        <end position="239"/>
    </location>
</feature>
<feature type="domain" description="Dit-like phage tail protein N-terminal" evidence="2">
    <location>
        <begin position="15"/>
        <end position="203"/>
    </location>
</feature>
<evidence type="ECO:0000313" key="3">
    <source>
        <dbReference type="EMBL" id="CEF88998.1"/>
    </source>
</evidence>
<gene>
    <name evidence="3" type="primary">ORF69</name>
</gene>